<protein>
    <submittedName>
        <fullName evidence="1">P-type ATPase, subfamily IV</fullName>
    </submittedName>
</protein>
<dbReference type="OrthoDB" id="377733at2759"/>
<dbReference type="AlphaFoldDB" id="A0A9K3GNP4"/>
<dbReference type="GO" id="GO:0000166">
    <property type="term" value="F:nucleotide binding"/>
    <property type="evidence" value="ECO:0007669"/>
    <property type="project" value="InterPro"/>
</dbReference>
<sequence length="197" mass="21388">GAARHGCRLLYSGSAPNPLPLGINAPVRASSRILVVSVASNALSAAKEYHYYEILNELSFDSHRKAMSVTVHDMVTGRVMLVTKGADTSLCGMTQDEGARRSVMSAATSFAELGLRTLVYGVRNMTMQEAHQHSLTLRHSMSGIGRARERQMSKAYSAIETGLSLIGVTAVEDKLAPNVPQTIEWILRTGINMWVLT</sequence>
<gene>
    <name evidence="1" type="ORF">KIPB_013285</name>
</gene>
<feature type="non-terminal residue" evidence="1">
    <location>
        <position position="1"/>
    </location>
</feature>
<organism evidence="1 2">
    <name type="scientific">Kipferlia bialata</name>
    <dbReference type="NCBI Taxonomy" id="797122"/>
    <lineage>
        <taxon>Eukaryota</taxon>
        <taxon>Metamonada</taxon>
        <taxon>Carpediemonas-like organisms</taxon>
        <taxon>Kipferlia</taxon>
    </lineage>
</organism>
<name>A0A9K3GNP4_9EUKA</name>
<dbReference type="Gene3D" id="3.40.1110.10">
    <property type="entry name" value="Calcium-transporting ATPase, cytoplasmic domain N"/>
    <property type="match status" value="1"/>
</dbReference>
<dbReference type="InterPro" id="IPR023214">
    <property type="entry name" value="HAD_sf"/>
</dbReference>
<evidence type="ECO:0000313" key="2">
    <source>
        <dbReference type="Proteomes" id="UP000265618"/>
    </source>
</evidence>
<keyword evidence="2" id="KW-1185">Reference proteome</keyword>
<feature type="non-terminal residue" evidence="1">
    <location>
        <position position="197"/>
    </location>
</feature>
<dbReference type="InterPro" id="IPR023299">
    <property type="entry name" value="ATPase_P-typ_cyto_dom_N"/>
</dbReference>
<dbReference type="SUPFAM" id="SSF81660">
    <property type="entry name" value="Metal cation-transporting ATPase, ATP-binding domain N"/>
    <property type="match status" value="1"/>
</dbReference>
<reference evidence="1 2" key="1">
    <citation type="journal article" date="2018" name="PLoS ONE">
        <title>The draft genome of Kipferlia bialata reveals reductive genome evolution in fornicate parasites.</title>
        <authorList>
            <person name="Tanifuji G."/>
            <person name="Takabayashi S."/>
            <person name="Kume K."/>
            <person name="Takagi M."/>
            <person name="Nakayama T."/>
            <person name="Kamikawa R."/>
            <person name="Inagaki Y."/>
            <person name="Hashimoto T."/>
        </authorList>
    </citation>
    <scope>NUCLEOTIDE SEQUENCE [LARGE SCALE GENOMIC DNA]</scope>
    <source>
        <strain evidence="1">NY0173</strain>
    </source>
</reference>
<dbReference type="GO" id="GO:0045332">
    <property type="term" value="P:phospholipid translocation"/>
    <property type="evidence" value="ECO:0007669"/>
    <property type="project" value="TreeGrafter"/>
</dbReference>
<dbReference type="PANTHER" id="PTHR24092">
    <property type="entry name" value="PROBABLE PHOSPHOLIPID-TRANSPORTING ATPASE"/>
    <property type="match status" value="1"/>
</dbReference>
<accession>A0A9K3GNP4</accession>
<evidence type="ECO:0000313" key="1">
    <source>
        <dbReference type="EMBL" id="GIQ90479.1"/>
    </source>
</evidence>
<dbReference type="GO" id="GO:0140326">
    <property type="term" value="F:ATPase-coupled intramembrane lipid transporter activity"/>
    <property type="evidence" value="ECO:0007669"/>
    <property type="project" value="TreeGrafter"/>
</dbReference>
<comment type="caution">
    <text evidence="1">The sequence shown here is derived from an EMBL/GenBank/DDBJ whole genome shotgun (WGS) entry which is preliminary data.</text>
</comment>
<dbReference type="Pfam" id="PF13246">
    <property type="entry name" value="Cation_ATPase"/>
    <property type="match status" value="1"/>
</dbReference>
<dbReference type="EMBL" id="BDIP01006230">
    <property type="protein sequence ID" value="GIQ90479.1"/>
    <property type="molecule type" value="Genomic_DNA"/>
</dbReference>
<dbReference type="Proteomes" id="UP000265618">
    <property type="component" value="Unassembled WGS sequence"/>
</dbReference>
<proteinExistence type="predicted"/>
<dbReference type="Gene3D" id="3.40.50.1000">
    <property type="entry name" value="HAD superfamily/HAD-like"/>
    <property type="match status" value="1"/>
</dbReference>
<dbReference type="GO" id="GO:0005886">
    <property type="term" value="C:plasma membrane"/>
    <property type="evidence" value="ECO:0007669"/>
    <property type="project" value="TreeGrafter"/>
</dbReference>